<dbReference type="RefSeq" id="WP_103316706.1">
    <property type="nucleotide sequence ID" value="NZ_PPTF01000002.1"/>
</dbReference>
<dbReference type="Proteomes" id="UP000236416">
    <property type="component" value="Unassembled WGS sequence"/>
</dbReference>
<sequence length="152" mass="16739">MIPTIASLPPFSLASTGNGDVVPLAQRLASAQPLQATSNQPGQDFDSDPLARAFLDALRTLPPTDDLRAYANAVSQLMREFVNPETDEPAFITLEQQSDILQRAMAQLETDDPLSKPLQATLIGTSNLQTEMTKWMQNICMSDGNLEEFEEW</sequence>
<reference evidence="1 2" key="1">
    <citation type="submission" date="2018-01" db="EMBL/GenBank/DDBJ databases">
        <title>Genomic Sequence of Chromobacterium MWU13-2610 from wild cranberry bogs within the Cape Cod National Seashore.</title>
        <authorList>
            <person name="O'Hara-Hanley K."/>
            <person name="Soby S."/>
            <person name="Harrison A."/>
        </authorList>
    </citation>
    <scope>NUCLEOTIDE SEQUENCE [LARGE SCALE GENOMIC DNA]</scope>
    <source>
        <strain evidence="1 2">MWU13-2610</strain>
    </source>
</reference>
<dbReference type="Pfam" id="PF24687">
    <property type="entry name" value="OrgC"/>
    <property type="match status" value="1"/>
</dbReference>
<name>A0A2K4MU35_9NEIS</name>
<protein>
    <recommendedName>
        <fullName evidence="3">Type III secretion system effector protein OrgC</fullName>
    </recommendedName>
</protein>
<evidence type="ECO:0000313" key="1">
    <source>
        <dbReference type="EMBL" id="POB00631.1"/>
    </source>
</evidence>
<proteinExistence type="predicted"/>
<dbReference type="InterPro" id="IPR057007">
    <property type="entry name" value="OrgC"/>
</dbReference>
<organism evidence="1 2">
    <name type="scientific">Chromobacterium sinusclupearum</name>
    <dbReference type="NCBI Taxonomy" id="2077146"/>
    <lineage>
        <taxon>Bacteria</taxon>
        <taxon>Pseudomonadati</taxon>
        <taxon>Pseudomonadota</taxon>
        <taxon>Betaproteobacteria</taxon>
        <taxon>Neisseriales</taxon>
        <taxon>Chromobacteriaceae</taxon>
        <taxon>Chromobacterium</taxon>
    </lineage>
</organism>
<evidence type="ECO:0000313" key="2">
    <source>
        <dbReference type="Proteomes" id="UP000236416"/>
    </source>
</evidence>
<evidence type="ECO:0008006" key="3">
    <source>
        <dbReference type="Google" id="ProtNLM"/>
    </source>
</evidence>
<comment type="caution">
    <text evidence="1">The sequence shown here is derived from an EMBL/GenBank/DDBJ whole genome shotgun (WGS) entry which is preliminary data.</text>
</comment>
<dbReference type="EMBL" id="PPTF01000002">
    <property type="protein sequence ID" value="POB00631.1"/>
    <property type="molecule type" value="Genomic_DNA"/>
</dbReference>
<gene>
    <name evidence="1" type="ORF">C2134_00755</name>
</gene>
<dbReference type="AlphaFoldDB" id="A0A2K4MU35"/>
<keyword evidence="2" id="KW-1185">Reference proteome</keyword>
<accession>A0A2K4MU35</accession>